<dbReference type="PANTHER" id="PTHR24064">
    <property type="entry name" value="SOLUTE CARRIER FAMILY 22 MEMBER"/>
    <property type="match status" value="1"/>
</dbReference>
<keyword evidence="2" id="KW-0592">Phosphate transport</keyword>
<organism evidence="11 12">
    <name type="scientific">Asparagus officinalis</name>
    <name type="common">Garden asparagus</name>
    <dbReference type="NCBI Taxonomy" id="4686"/>
    <lineage>
        <taxon>Eukaryota</taxon>
        <taxon>Viridiplantae</taxon>
        <taxon>Streptophyta</taxon>
        <taxon>Embryophyta</taxon>
        <taxon>Tracheophyta</taxon>
        <taxon>Spermatophyta</taxon>
        <taxon>Magnoliopsida</taxon>
        <taxon>Liliopsida</taxon>
        <taxon>Asparagales</taxon>
        <taxon>Asparagaceae</taxon>
        <taxon>Asparagoideae</taxon>
        <taxon>Asparagus</taxon>
    </lineage>
</organism>
<evidence type="ECO:0000256" key="3">
    <source>
        <dbReference type="ARBA" id="ARBA00022692"/>
    </source>
</evidence>
<keyword evidence="2" id="KW-0813">Transport</keyword>
<name>A0A5P1EUV0_ASPOF</name>
<dbReference type="EMBL" id="CM007385">
    <property type="protein sequence ID" value="ONK69838.1"/>
    <property type="molecule type" value="Genomic_DNA"/>
</dbReference>
<dbReference type="GO" id="GO:0006817">
    <property type="term" value="P:phosphate ion transport"/>
    <property type="evidence" value="ECO:0007669"/>
    <property type="project" value="UniProtKB-KW"/>
</dbReference>
<keyword evidence="3 9" id="KW-0812">Transmembrane</keyword>
<evidence type="ECO:0000256" key="9">
    <source>
        <dbReference type="SAM" id="Phobius"/>
    </source>
</evidence>
<gene>
    <name evidence="11" type="ORF">A4U43_C05F27260</name>
</gene>
<dbReference type="InterPro" id="IPR005828">
    <property type="entry name" value="MFS_sugar_transport-like"/>
</dbReference>
<feature type="transmembrane region" description="Helical" evidence="9">
    <location>
        <begin position="62"/>
        <end position="81"/>
    </location>
</feature>
<evidence type="ECO:0000256" key="2">
    <source>
        <dbReference type="ARBA" id="ARBA00022592"/>
    </source>
</evidence>
<dbReference type="OMA" id="TFLVMET"/>
<dbReference type="Gramene" id="ONK69838">
    <property type="protein sequence ID" value="ONK69838"/>
    <property type="gene ID" value="A4U43_C05F27260"/>
</dbReference>
<feature type="transmembrane region" description="Helical" evidence="9">
    <location>
        <begin position="250"/>
        <end position="273"/>
    </location>
</feature>
<dbReference type="InterPro" id="IPR020846">
    <property type="entry name" value="MFS_dom"/>
</dbReference>
<feature type="transmembrane region" description="Helical" evidence="9">
    <location>
        <begin position="12"/>
        <end position="42"/>
    </location>
</feature>
<sequence length="362" mass="40504">MSKYANKKTRGAFIAAVFAMQGVGIIFAGHVSMSLSALFLHLFPVPGFATNPIESTQRQADWLWRIVLMLGALPAIVTYYWRMKMPETGRYTALIAGNAKQATTDMGKVLEVEIQTEPNKIEEFKNNNNYPLLSAEFFSRHGRHLIGTTSTWFLLDAFYRQNLTQKDIFLAVYLTSEANEINALREVSETSRAMFIIALLGTFPGYWFTVVFIEKLGRYLIQLIGFFMMSVFMLILGAKYEYLKGENHRLFVALYGLTFFFSNFGLNITTFVLPAELFSTRVRSTCHALSAAAGKAGAVVGAFGVRSFTLDGDTEQIRAALLFLVFTNLLGFFCTFLVMETKGRSLEEILGEDGNKGEGRGP</sequence>
<dbReference type="Proteomes" id="UP000243459">
    <property type="component" value="Chromosome 5"/>
</dbReference>
<evidence type="ECO:0000313" key="12">
    <source>
        <dbReference type="Proteomes" id="UP000243459"/>
    </source>
</evidence>
<feature type="transmembrane region" description="Helical" evidence="9">
    <location>
        <begin position="317"/>
        <end position="339"/>
    </location>
</feature>
<evidence type="ECO:0000256" key="4">
    <source>
        <dbReference type="ARBA" id="ARBA00022847"/>
    </source>
</evidence>
<reference evidence="12" key="1">
    <citation type="journal article" date="2017" name="Nat. Commun.">
        <title>The asparagus genome sheds light on the origin and evolution of a young Y chromosome.</title>
        <authorList>
            <person name="Harkess A."/>
            <person name="Zhou J."/>
            <person name="Xu C."/>
            <person name="Bowers J.E."/>
            <person name="Van der Hulst R."/>
            <person name="Ayyampalayam S."/>
            <person name="Mercati F."/>
            <person name="Riccardi P."/>
            <person name="McKain M.R."/>
            <person name="Kakrana A."/>
            <person name="Tang H."/>
            <person name="Ray J."/>
            <person name="Groenendijk J."/>
            <person name="Arikit S."/>
            <person name="Mathioni S.M."/>
            <person name="Nakano M."/>
            <person name="Shan H."/>
            <person name="Telgmann-Rauber A."/>
            <person name="Kanno A."/>
            <person name="Yue Z."/>
            <person name="Chen H."/>
            <person name="Li W."/>
            <person name="Chen Y."/>
            <person name="Xu X."/>
            <person name="Zhang Y."/>
            <person name="Luo S."/>
            <person name="Chen H."/>
            <person name="Gao J."/>
            <person name="Mao Z."/>
            <person name="Pires J.C."/>
            <person name="Luo M."/>
            <person name="Kudrna D."/>
            <person name="Wing R.A."/>
            <person name="Meyers B.C."/>
            <person name="Yi K."/>
            <person name="Kong H."/>
            <person name="Lavrijsen P."/>
            <person name="Sunseri F."/>
            <person name="Falavigna A."/>
            <person name="Ye Y."/>
            <person name="Leebens-Mack J.H."/>
            <person name="Chen G."/>
        </authorList>
    </citation>
    <scope>NUCLEOTIDE SEQUENCE [LARGE SCALE GENOMIC DNA]</scope>
    <source>
        <strain evidence="12">cv. DH0086</strain>
    </source>
</reference>
<evidence type="ECO:0000256" key="8">
    <source>
        <dbReference type="ARBA" id="ARBA00044504"/>
    </source>
</evidence>
<dbReference type="Pfam" id="PF00083">
    <property type="entry name" value="Sugar_tr"/>
    <property type="match status" value="1"/>
</dbReference>
<dbReference type="InterPro" id="IPR036259">
    <property type="entry name" value="MFS_trans_sf"/>
</dbReference>
<feature type="transmembrane region" description="Helical" evidence="9">
    <location>
        <begin position="219"/>
        <end position="238"/>
    </location>
</feature>
<feature type="transmembrane region" description="Helical" evidence="9">
    <location>
        <begin position="193"/>
        <end position="213"/>
    </location>
</feature>
<keyword evidence="6 9" id="KW-0472">Membrane</keyword>
<keyword evidence="5 9" id="KW-1133">Transmembrane helix</keyword>
<protein>
    <recommendedName>
        <fullName evidence="7">H(+)/Pi cotransporter</fullName>
    </recommendedName>
</protein>
<dbReference type="GO" id="GO:0016020">
    <property type="term" value="C:membrane"/>
    <property type="evidence" value="ECO:0007669"/>
    <property type="project" value="UniProtKB-SubCell"/>
</dbReference>
<evidence type="ECO:0000256" key="6">
    <source>
        <dbReference type="ARBA" id="ARBA00023136"/>
    </source>
</evidence>
<dbReference type="GO" id="GO:0015293">
    <property type="term" value="F:symporter activity"/>
    <property type="evidence" value="ECO:0007669"/>
    <property type="project" value="UniProtKB-KW"/>
</dbReference>
<comment type="similarity">
    <text evidence="8">Belongs to the major facilitator superfamily. Phosphate:H(+) symporter (TC 2.A.1.9) family.</text>
</comment>
<evidence type="ECO:0000256" key="1">
    <source>
        <dbReference type="ARBA" id="ARBA00004141"/>
    </source>
</evidence>
<comment type="subcellular location">
    <subcellularLocation>
        <location evidence="1">Membrane</location>
        <topology evidence="1">Multi-pass membrane protein</topology>
    </subcellularLocation>
</comment>
<dbReference type="SUPFAM" id="SSF103473">
    <property type="entry name" value="MFS general substrate transporter"/>
    <property type="match status" value="1"/>
</dbReference>
<accession>A0A5P1EUV0</accession>
<keyword evidence="4" id="KW-0769">Symport</keyword>
<evidence type="ECO:0000313" key="11">
    <source>
        <dbReference type="EMBL" id="ONK69838.1"/>
    </source>
</evidence>
<evidence type="ECO:0000256" key="7">
    <source>
        <dbReference type="ARBA" id="ARBA00032043"/>
    </source>
</evidence>
<dbReference type="PROSITE" id="PS50850">
    <property type="entry name" value="MFS"/>
    <property type="match status" value="1"/>
</dbReference>
<dbReference type="AlphaFoldDB" id="A0A5P1EUV0"/>
<evidence type="ECO:0000259" key="10">
    <source>
        <dbReference type="PROSITE" id="PS50850"/>
    </source>
</evidence>
<proteinExistence type="inferred from homology"/>
<keyword evidence="12" id="KW-1185">Reference proteome</keyword>
<dbReference type="Gene3D" id="1.20.1250.20">
    <property type="entry name" value="MFS general substrate transporter like domains"/>
    <property type="match status" value="1"/>
</dbReference>
<feature type="domain" description="Major facilitator superfamily (MFS) profile" evidence="10">
    <location>
        <begin position="1"/>
        <end position="342"/>
    </location>
</feature>
<evidence type="ECO:0000256" key="5">
    <source>
        <dbReference type="ARBA" id="ARBA00022989"/>
    </source>
</evidence>